<proteinExistence type="predicted"/>
<feature type="non-terminal residue" evidence="1">
    <location>
        <position position="1"/>
    </location>
</feature>
<gene>
    <name evidence="1" type="ORF">N300_09518</name>
</gene>
<evidence type="ECO:0000313" key="1">
    <source>
        <dbReference type="EMBL" id="KFO99676.1"/>
    </source>
</evidence>
<accession>A0A091HUP3</accession>
<reference evidence="1 2" key="1">
    <citation type="submission" date="2014-04" db="EMBL/GenBank/DDBJ databases">
        <title>Genome evolution of avian class.</title>
        <authorList>
            <person name="Zhang G."/>
            <person name="Li C."/>
        </authorList>
    </citation>
    <scope>NUCLEOTIDE SEQUENCE [LARGE SCALE GENOMIC DNA]</scope>
    <source>
        <strain evidence="1">BGI_N300</strain>
    </source>
</reference>
<dbReference type="Proteomes" id="UP000054308">
    <property type="component" value="Unassembled WGS sequence"/>
</dbReference>
<name>A0A091HUP3_CALAN</name>
<dbReference type="EMBL" id="KL217843">
    <property type="protein sequence ID" value="KFO99676.1"/>
    <property type="molecule type" value="Genomic_DNA"/>
</dbReference>
<feature type="non-terminal residue" evidence="1">
    <location>
        <position position="64"/>
    </location>
</feature>
<dbReference type="AlphaFoldDB" id="A0A091HUP3"/>
<organism evidence="1 2">
    <name type="scientific">Calypte anna</name>
    <name type="common">Anna's hummingbird</name>
    <name type="synonym">Archilochus anna</name>
    <dbReference type="NCBI Taxonomy" id="9244"/>
    <lineage>
        <taxon>Eukaryota</taxon>
        <taxon>Metazoa</taxon>
        <taxon>Chordata</taxon>
        <taxon>Craniata</taxon>
        <taxon>Vertebrata</taxon>
        <taxon>Euteleostomi</taxon>
        <taxon>Archelosauria</taxon>
        <taxon>Archosauria</taxon>
        <taxon>Dinosauria</taxon>
        <taxon>Saurischia</taxon>
        <taxon>Theropoda</taxon>
        <taxon>Coelurosauria</taxon>
        <taxon>Aves</taxon>
        <taxon>Neognathae</taxon>
        <taxon>Neoaves</taxon>
        <taxon>Strisores</taxon>
        <taxon>Apodiformes</taxon>
        <taxon>Trochilidae</taxon>
        <taxon>Calypte</taxon>
    </lineage>
</organism>
<evidence type="ECO:0000313" key="2">
    <source>
        <dbReference type="Proteomes" id="UP000054308"/>
    </source>
</evidence>
<protein>
    <submittedName>
        <fullName evidence="1">Uncharacterized protein</fullName>
    </submittedName>
</protein>
<sequence>GSTGVQGRATLTCRSFSSEKLACWRFFHSSLVRQHPSKMSFQVGWQICCQKYFQLEGSAATCSK</sequence>
<keyword evidence="2" id="KW-1185">Reference proteome</keyword>